<keyword evidence="2" id="KW-1185">Reference proteome</keyword>
<dbReference type="AlphaFoldDB" id="A0A5B7DFM3"/>
<sequence length="83" mass="9201">MRGSQVDNMRVDKPWVTGHTAITLHLHTALQTHQVSRAKLEHRKIKGGTATVIHTHILVMAAHTELVFIDWVCMDAVQGDAAP</sequence>
<proteinExistence type="predicted"/>
<evidence type="ECO:0000313" key="2">
    <source>
        <dbReference type="Proteomes" id="UP000324222"/>
    </source>
</evidence>
<dbReference type="Proteomes" id="UP000324222">
    <property type="component" value="Unassembled WGS sequence"/>
</dbReference>
<evidence type="ECO:0000313" key="1">
    <source>
        <dbReference type="EMBL" id="MPC20282.1"/>
    </source>
</evidence>
<dbReference type="EMBL" id="VSRR010000854">
    <property type="protein sequence ID" value="MPC20282.1"/>
    <property type="molecule type" value="Genomic_DNA"/>
</dbReference>
<name>A0A5B7DFM3_PORTR</name>
<comment type="caution">
    <text evidence="1">The sequence shown here is derived from an EMBL/GenBank/DDBJ whole genome shotgun (WGS) entry which is preliminary data.</text>
</comment>
<gene>
    <name evidence="1" type="ORF">E2C01_013218</name>
</gene>
<accession>A0A5B7DFM3</accession>
<protein>
    <submittedName>
        <fullName evidence="1">Uncharacterized protein</fullName>
    </submittedName>
</protein>
<reference evidence="1 2" key="1">
    <citation type="submission" date="2019-05" db="EMBL/GenBank/DDBJ databases">
        <title>Another draft genome of Portunus trituberculatus and its Hox gene families provides insights of decapod evolution.</title>
        <authorList>
            <person name="Jeong J.-H."/>
            <person name="Song I."/>
            <person name="Kim S."/>
            <person name="Choi T."/>
            <person name="Kim D."/>
            <person name="Ryu S."/>
            <person name="Kim W."/>
        </authorList>
    </citation>
    <scope>NUCLEOTIDE SEQUENCE [LARGE SCALE GENOMIC DNA]</scope>
    <source>
        <tissue evidence="1">Muscle</tissue>
    </source>
</reference>
<organism evidence="1 2">
    <name type="scientific">Portunus trituberculatus</name>
    <name type="common">Swimming crab</name>
    <name type="synonym">Neptunus trituberculatus</name>
    <dbReference type="NCBI Taxonomy" id="210409"/>
    <lineage>
        <taxon>Eukaryota</taxon>
        <taxon>Metazoa</taxon>
        <taxon>Ecdysozoa</taxon>
        <taxon>Arthropoda</taxon>
        <taxon>Crustacea</taxon>
        <taxon>Multicrustacea</taxon>
        <taxon>Malacostraca</taxon>
        <taxon>Eumalacostraca</taxon>
        <taxon>Eucarida</taxon>
        <taxon>Decapoda</taxon>
        <taxon>Pleocyemata</taxon>
        <taxon>Brachyura</taxon>
        <taxon>Eubrachyura</taxon>
        <taxon>Portunoidea</taxon>
        <taxon>Portunidae</taxon>
        <taxon>Portuninae</taxon>
        <taxon>Portunus</taxon>
    </lineage>
</organism>